<keyword evidence="3" id="KW-1185">Reference proteome</keyword>
<dbReference type="EMBL" id="KB558679">
    <property type="protein sequence ID" value="EMP29163.1"/>
    <property type="molecule type" value="Genomic_DNA"/>
</dbReference>
<sequence length="78" mass="8893">MVETKKVMEDETPLAKGPQGRDAGCFREWRRARTEELIHFDAVGLKQIQCKGLQSMLRDREAAAQSTRTQSANLVQKF</sequence>
<evidence type="ECO:0000256" key="1">
    <source>
        <dbReference type="SAM" id="MobiDB-lite"/>
    </source>
</evidence>
<name>M7BAI2_CHEMY</name>
<feature type="region of interest" description="Disordered" evidence="1">
    <location>
        <begin position="1"/>
        <end position="21"/>
    </location>
</feature>
<reference evidence="3" key="1">
    <citation type="journal article" date="2013" name="Nat. Genet.">
        <title>The draft genomes of soft-shell turtle and green sea turtle yield insights into the development and evolution of the turtle-specific body plan.</title>
        <authorList>
            <person name="Wang Z."/>
            <person name="Pascual-Anaya J."/>
            <person name="Zadissa A."/>
            <person name="Li W."/>
            <person name="Niimura Y."/>
            <person name="Huang Z."/>
            <person name="Li C."/>
            <person name="White S."/>
            <person name="Xiong Z."/>
            <person name="Fang D."/>
            <person name="Wang B."/>
            <person name="Ming Y."/>
            <person name="Chen Y."/>
            <person name="Zheng Y."/>
            <person name="Kuraku S."/>
            <person name="Pignatelli M."/>
            <person name="Herrero J."/>
            <person name="Beal K."/>
            <person name="Nozawa M."/>
            <person name="Li Q."/>
            <person name="Wang J."/>
            <person name="Zhang H."/>
            <person name="Yu L."/>
            <person name="Shigenobu S."/>
            <person name="Wang J."/>
            <person name="Liu J."/>
            <person name="Flicek P."/>
            <person name="Searle S."/>
            <person name="Wang J."/>
            <person name="Kuratani S."/>
            <person name="Yin Y."/>
            <person name="Aken B."/>
            <person name="Zhang G."/>
            <person name="Irie N."/>
        </authorList>
    </citation>
    <scope>NUCLEOTIDE SEQUENCE [LARGE SCALE GENOMIC DNA]</scope>
</reference>
<proteinExistence type="predicted"/>
<organism evidence="2 3">
    <name type="scientific">Chelonia mydas</name>
    <name type="common">Green sea-turtle</name>
    <name type="synonym">Chelonia agassizi</name>
    <dbReference type="NCBI Taxonomy" id="8469"/>
    <lineage>
        <taxon>Eukaryota</taxon>
        <taxon>Metazoa</taxon>
        <taxon>Chordata</taxon>
        <taxon>Craniata</taxon>
        <taxon>Vertebrata</taxon>
        <taxon>Euteleostomi</taxon>
        <taxon>Archelosauria</taxon>
        <taxon>Testudinata</taxon>
        <taxon>Testudines</taxon>
        <taxon>Cryptodira</taxon>
        <taxon>Durocryptodira</taxon>
        <taxon>Americhelydia</taxon>
        <taxon>Chelonioidea</taxon>
        <taxon>Cheloniidae</taxon>
        <taxon>Chelonia</taxon>
    </lineage>
</organism>
<dbReference type="AlphaFoldDB" id="M7BAI2"/>
<gene>
    <name evidence="2" type="ORF">UY3_13743</name>
</gene>
<evidence type="ECO:0000313" key="2">
    <source>
        <dbReference type="EMBL" id="EMP29163.1"/>
    </source>
</evidence>
<accession>M7BAI2</accession>
<evidence type="ECO:0000313" key="3">
    <source>
        <dbReference type="Proteomes" id="UP000031443"/>
    </source>
</evidence>
<protein>
    <submittedName>
        <fullName evidence="2">Uncharacterized protein</fullName>
    </submittedName>
</protein>
<dbReference type="Proteomes" id="UP000031443">
    <property type="component" value="Unassembled WGS sequence"/>
</dbReference>